<evidence type="ECO:0000259" key="8">
    <source>
        <dbReference type="PROSITE" id="PS50847"/>
    </source>
</evidence>
<evidence type="ECO:0000256" key="3">
    <source>
        <dbReference type="ARBA" id="ARBA00022729"/>
    </source>
</evidence>
<proteinExistence type="predicted"/>
<keyword evidence="6" id="KW-0472">Membrane</keyword>
<keyword evidence="6" id="KW-0812">Transmembrane</keyword>
<feature type="region of interest" description="Disordered" evidence="5">
    <location>
        <begin position="64"/>
        <end position="218"/>
    </location>
</feature>
<gene>
    <name evidence="9" type="ORF">AB5J55_01545</name>
</gene>
<dbReference type="RefSeq" id="WP_369268878.1">
    <property type="nucleotide sequence ID" value="NZ_CP163432.1"/>
</dbReference>
<protein>
    <submittedName>
        <fullName evidence="9">LPXTG cell wall anchor domain-containing protein</fullName>
    </submittedName>
</protein>
<evidence type="ECO:0000256" key="2">
    <source>
        <dbReference type="ARBA" id="ARBA00022525"/>
    </source>
</evidence>
<feature type="signal peptide" evidence="7">
    <location>
        <begin position="1"/>
        <end position="17"/>
    </location>
</feature>
<keyword evidence="4" id="KW-0572">Peptidoglycan-anchor</keyword>
<accession>A0AB39MUI5</accession>
<keyword evidence="1" id="KW-0134">Cell wall</keyword>
<organism evidence="9">
    <name type="scientific">Streptomyces sp. R11</name>
    <dbReference type="NCBI Taxonomy" id="3238625"/>
    <lineage>
        <taxon>Bacteria</taxon>
        <taxon>Bacillati</taxon>
        <taxon>Actinomycetota</taxon>
        <taxon>Actinomycetes</taxon>
        <taxon>Kitasatosporales</taxon>
        <taxon>Streptomycetaceae</taxon>
        <taxon>Streptomyces</taxon>
    </lineage>
</organism>
<dbReference type="NCBIfam" id="TIGR01167">
    <property type="entry name" value="LPXTG_anchor"/>
    <property type="match status" value="1"/>
</dbReference>
<feature type="transmembrane region" description="Helical" evidence="6">
    <location>
        <begin position="219"/>
        <end position="237"/>
    </location>
</feature>
<dbReference type="Pfam" id="PF00746">
    <property type="entry name" value="Gram_pos_anchor"/>
    <property type="match status" value="1"/>
</dbReference>
<feature type="compositionally biased region" description="Low complexity" evidence="5">
    <location>
        <begin position="99"/>
        <end position="122"/>
    </location>
</feature>
<dbReference type="PROSITE" id="PS50847">
    <property type="entry name" value="GRAM_POS_ANCHORING"/>
    <property type="match status" value="1"/>
</dbReference>
<evidence type="ECO:0000256" key="6">
    <source>
        <dbReference type="SAM" id="Phobius"/>
    </source>
</evidence>
<feature type="region of interest" description="Disordered" evidence="5">
    <location>
        <begin position="19"/>
        <end position="41"/>
    </location>
</feature>
<feature type="compositionally biased region" description="Basic and acidic residues" evidence="5">
    <location>
        <begin position="80"/>
        <end position="96"/>
    </location>
</feature>
<name>A0AB39MUI5_9ACTN</name>
<evidence type="ECO:0000256" key="7">
    <source>
        <dbReference type="SAM" id="SignalP"/>
    </source>
</evidence>
<sequence length="246" mass="25588">MAATTSALSLCGTWAFAAHDPQGTETDAPAAPSSRAFQWDFPDEPFDVKQFDAMHSKVEDTMSRFDKMWGQDQQGTSGHHTGEPSKHDHPESHGPRETSGYGPEEPSGYGPSEPSGYGPDEPTGYGSEEPAGYGPDEPTGYGKDEPTGYGPDEPAGYGPDEPAGYGPDEPAGYGPEEPPTSPPPHTPPPASPSPTPTGHAPEKPTPAGELPDTGIDEGVLAAMAGGGALLAAGTFLYRRGRSASRR</sequence>
<feature type="compositionally biased region" description="Pro residues" evidence="5">
    <location>
        <begin position="176"/>
        <end position="195"/>
    </location>
</feature>
<dbReference type="EMBL" id="CP163432">
    <property type="protein sequence ID" value="XDQ08423.1"/>
    <property type="molecule type" value="Genomic_DNA"/>
</dbReference>
<keyword evidence="2" id="KW-0964">Secreted</keyword>
<evidence type="ECO:0000256" key="1">
    <source>
        <dbReference type="ARBA" id="ARBA00022512"/>
    </source>
</evidence>
<evidence type="ECO:0000256" key="4">
    <source>
        <dbReference type="ARBA" id="ARBA00023088"/>
    </source>
</evidence>
<evidence type="ECO:0000313" key="9">
    <source>
        <dbReference type="EMBL" id="XDQ08423.1"/>
    </source>
</evidence>
<feature type="chain" id="PRO_5044272536" evidence="7">
    <location>
        <begin position="18"/>
        <end position="246"/>
    </location>
</feature>
<dbReference type="AlphaFoldDB" id="A0AB39MUI5"/>
<keyword evidence="3 7" id="KW-0732">Signal</keyword>
<reference evidence="9" key="1">
    <citation type="submission" date="2024-07" db="EMBL/GenBank/DDBJ databases">
        <authorList>
            <person name="Yu S.T."/>
        </authorList>
    </citation>
    <scope>NUCLEOTIDE SEQUENCE</scope>
    <source>
        <strain evidence="9">R11</strain>
    </source>
</reference>
<keyword evidence="6" id="KW-1133">Transmembrane helix</keyword>
<dbReference type="InterPro" id="IPR019931">
    <property type="entry name" value="LPXTG_anchor"/>
</dbReference>
<evidence type="ECO:0000256" key="5">
    <source>
        <dbReference type="SAM" id="MobiDB-lite"/>
    </source>
</evidence>
<feature type="domain" description="Gram-positive cocci surface proteins LPxTG" evidence="8">
    <location>
        <begin position="210"/>
        <end position="246"/>
    </location>
</feature>